<evidence type="ECO:0000256" key="10">
    <source>
        <dbReference type="SAM" id="MobiDB-lite"/>
    </source>
</evidence>
<protein>
    <submittedName>
        <fullName evidence="13">Uncharacterized protein</fullName>
    </submittedName>
</protein>
<evidence type="ECO:0000256" key="5">
    <source>
        <dbReference type="ARBA" id="ARBA00022771"/>
    </source>
</evidence>
<dbReference type="AlphaFoldDB" id="A0AAV7EZ88"/>
<feature type="domain" description="B box-type" evidence="11">
    <location>
        <begin position="1"/>
        <end position="47"/>
    </location>
</feature>
<dbReference type="PROSITE" id="PS51017">
    <property type="entry name" value="CCT"/>
    <property type="match status" value="1"/>
</dbReference>
<evidence type="ECO:0000256" key="1">
    <source>
        <dbReference type="ARBA" id="ARBA00004123"/>
    </source>
</evidence>
<reference evidence="13 14" key="1">
    <citation type="submission" date="2021-07" db="EMBL/GenBank/DDBJ databases">
        <title>The Aristolochia fimbriata genome: insights into angiosperm evolution, floral development and chemical biosynthesis.</title>
        <authorList>
            <person name="Jiao Y."/>
        </authorList>
    </citation>
    <scope>NUCLEOTIDE SEQUENCE [LARGE SCALE GENOMIC DNA]</scope>
    <source>
        <strain evidence="13">IBCAS-2021</strain>
        <tissue evidence="13">Leaf</tissue>
    </source>
</reference>
<evidence type="ECO:0000256" key="7">
    <source>
        <dbReference type="ARBA" id="ARBA00023242"/>
    </source>
</evidence>
<evidence type="ECO:0000256" key="4">
    <source>
        <dbReference type="ARBA" id="ARBA00022737"/>
    </source>
</evidence>
<dbReference type="InterPro" id="IPR049808">
    <property type="entry name" value="CONSTANS-like_Bbox1"/>
</dbReference>
<keyword evidence="7 9" id="KW-0539">Nucleus</keyword>
<keyword evidence="6" id="KW-0862">Zinc</keyword>
<dbReference type="PANTHER" id="PTHR31717">
    <property type="entry name" value="ZINC FINGER PROTEIN CONSTANS-LIKE 10"/>
    <property type="match status" value="1"/>
</dbReference>
<dbReference type="InterPro" id="IPR010402">
    <property type="entry name" value="CCT_domain"/>
</dbReference>
<comment type="caution">
    <text evidence="13">The sequence shown here is derived from an EMBL/GenBank/DDBJ whole genome shotgun (WGS) entry which is preliminary data.</text>
</comment>
<keyword evidence="3" id="KW-0479">Metal-binding</keyword>
<evidence type="ECO:0000259" key="11">
    <source>
        <dbReference type="PROSITE" id="PS50119"/>
    </source>
</evidence>
<evidence type="ECO:0000256" key="8">
    <source>
        <dbReference type="PROSITE-ProRule" id="PRU00024"/>
    </source>
</evidence>
<sequence>MDILCDFCGAHCAGVYCAADRARLCVSCDNFIHSANAISRRHARALLCDRCGFPSAIVRCVDERVSLCQSCDLGGSGCRDVGHRREQVNCYSGCPFEEFPQIRNCFFPGISSFGEPGSGRNHPTSLNMNMNDGHVSGINLEGSNGRTAGMFVDGRFISELGDGTSTEAWKGSASSLTPNSKTVPYDGNQQIYCLTDSSEPEHLPCPPIKEAGVGDVENLCDGFNMDAVTLNFENADQMFGSSSSQSNYLFEDAKMDGLFIEKIADSTGPNDPLLEATSGQQDCFSLQSSHVMGTTGSAQAATSSRDQTVMNSSGNRTMNMSNAADSQDCGLSPILITGESSWDSNLENSCPQARDKAKMRYNEKKKTRTYGKQIRYASRKVRADNRKREKGRFVKTGEAYDYDPLVARDS</sequence>
<dbReference type="Pfam" id="PF06203">
    <property type="entry name" value="CCT"/>
    <property type="match status" value="1"/>
</dbReference>
<feature type="domain" description="CCT" evidence="12">
    <location>
        <begin position="354"/>
        <end position="396"/>
    </location>
</feature>
<dbReference type="CDD" id="cd19821">
    <property type="entry name" value="Bbox1_BBX-like"/>
    <property type="match status" value="1"/>
</dbReference>
<evidence type="ECO:0000256" key="3">
    <source>
        <dbReference type="ARBA" id="ARBA00022723"/>
    </source>
</evidence>
<gene>
    <name evidence="13" type="ORF">H6P81_007119</name>
</gene>
<proteinExistence type="inferred from homology"/>
<evidence type="ECO:0000256" key="6">
    <source>
        <dbReference type="ARBA" id="ARBA00022833"/>
    </source>
</evidence>
<keyword evidence="4" id="KW-0677">Repeat</keyword>
<accession>A0AAV7EZ88</accession>
<evidence type="ECO:0000313" key="13">
    <source>
        <dbReference type="EMBL" id="KAG9454215.1"/>
    </source>
</evidence>
<dbReference type="SMART" id="SM00336">
    <property type="entry name" value="BBOX"/>
    <property type="match status" value="1"/>
</dbReference>
<evidence type="ECO:0000256" key="2">
    <source>
        <dbReference type="ARBA" id="ARBA00010024"/>
    </source>
</evidence>
<dbReference type="GO" id="GO:0008270">
    <property type="term" value="F:zinc ion binding"/>
    <property type="evidence" value="ECO:0007669"/>
    <property type="project" value="UniProtKB-KW"/>
</dbReference>
<keyword evidence="5 8" id="KW-0863">Zinc-finger</keyword>
<feature type="region of interest" description="Disordered" evidence="10">
    <location>
        <begin position="362"/>
        <end position="392"/>
    </location>
</feature>
<name>A0AAV7EZ88_ARIFI</name>
<evidence type="ECO:0000313" key="14">
    <source>
        <dbReference type="Proteomes" id="UP000825729"/>
    </source>
</evidence>
<dbReference type="GO" id="GO:0006355">
    <property type="term" value="P:regulation of DNA-templated transcription"/>
    <property type="evidence" value="ECO:0007669"/>
    <property type="project" value="UniProtKB-ARBA"/>
</dbReference>
<comment type="similarity">
    <text evidence="2">Belongs to the CONSTANS family.</text>
</comment>
<dbReference type="GO" id="GO:0005634">
    <property type="term" value="C:nucleus"/>
    <property type="evidence" value="ECO:0007669"/>
    <property type="project" value="UniProtKB-SubCell"/>
</dbReference>
<evidence type="ECO:0000256" key="9">
    <source>
        <dbReference type="PROSITE-ProRule" id="PRU00357"/>
    </source>
</evidence>
<evidence type="ECO:0000259" key="12">
    <source>
        <dbReference type="PROSITE" id="PS51017"/>
    </source>
</evidence>
<dbReference type="PANTHER" id="PTHR31717:SF46">
    <property type="entry name" value="CCT MOTIF FAMILY PROTEIN-RELATED"/>
    <property type="match status" value="1"/>
</dbReference>
<dbReference type="Proteomes" id="UP000825729">
    <property type="component" value="Unassembled WGS sequence"/>
</dbReference>
<dbReference type="EMBL" id="JAINDJ010000003">
    <property type="protein sequence ID" value="KAG9454215.1"/>
    <property type="molecule type" value="Genomic_DNA"/>
</dbReference>
<keyword evidence="14" id="KW-1185">Reference proteome</keyword>
<comment type="subcellular location">
    <subcellularLocation>
        <location evidence="1 9">Nucleus</location>
    </subcellularLocation>
</comment>
<organism evidence="13 14">
    <name type="scientific">Aristolochia fimbriata</name>
    <name type="common">White veined hardy Dutchman's pipe vine</name>
    <dbReference type="NCBI Taxonomy" id="158543"/>
    <lineage>
        <taxon>Eukaryota</taxon>
        <taxon>Viridiplantae</taxon>
        <taxon>Streptophyta</taxon>
        <taxon>Embryophyta</taxon>
        <taxon>Tracheophyta</taxon>
        <taxon>Spermatophyta</taxon>
        <taxon>Magnoliopsida</taxon>
        <taxon>Magnoliidae</taxon>
        <taxon>Piperales</taxon>
        <taxon>Aristolochiaceae</taxon>
        <taxon>Aristolochia</taxon>
    </lineage>
</organism>
<dbReference type="InterPro" id="IPR000315">
    <property type="entry name" value="Znf_B-box"/>
</dbReference>
<dbReference type="PROSITE" id="PS50119">
    <property type="entry name" value="ZF_BBOX"/>
    <property type="match status" value="1"/>
</dbReference>